<reference evidence="2 3" key="1">
    <citation type="submission" date="2024-10" db="EMBL/GenBank/DDBJ databases">
        <title>The Natural Products Discovery Center: Release of the First 8490 Sequenced Strains for Exploring Actinobacteria Biosynthetic Diversity.</title>
        <authorList>
            <person name="Kalkreuter E."/>
            <person name="Kautsar S.A."/>
            <person name="Yang D."/>
            <person name="Bader C.D."/>
            <person name="Teijaro C.N."/>
            <person name="Fluegel L."/>
            <person name="Davis C.M."/>
            <person name="Simpson J.R."/>
            <person name="Lauterbach L."/>
            <person name="Steele A.D."/>
            <person name="Gui C."/>
            <person name="Meng S."/>
            <person name="Li G."/>
            <person name="Viehrig K."/>
            <person name="Ye F."/>
            <person name="Su P."/>
            <person name="Kiefer A.F."/>
            <person name="Nichols A."/>
            <person name="Cepeda A.J."/>
            <person name="Yan W."/>
            <person name="Fan B."/>
            <person name="Jiang Y."/>
            <person name="Adhikari A."/>
            <person name="Zheng C.-J."/>
            <person name="Schuster L."/>
            <person name="Cowan T.M."/>
            <person name="Smanski M.J."/>
            <person name="Chevrette M.G."/>
            <person name="De Carvalho L.P.S."/>
            <person name="Shen B."/>
        </authorList>
    </citation>
    <scope>NUCLEOTIDE SEQUENCE [LARGE SCALE GENOMIC DNA]</scope>
    <source>
        <strain evidence="2 3">NPDC049639</strain>
    </source>
</reference>
<accession>A0ABW8AJG1</accession>
<evidence type="ECO:0000313" key="3">
    <source>
        <dbReference type="Proteomes" id="UP001612915"/>
    </source>
</evidence>
<sequence>MEVAGIVLAAGAGRRYGRPKGLVRDDAGRAWVALAVEALVAGGCAPVLVVTGAAADEVASLVPEPAHVVRAPDWASGMSASLRAALQAVAGVDAAVVTLVDIPGVTATAVARLVALAAPDVLARATYSGRPGHPTLLGAQHFAGVLTAAVGDQGARAYLAGRDDVRLVECGDVADGTDVDTPAEITD</sequence>
<evidence type="ECO:0000313" key="2">
    <source>
        <dbReference type="EMBL" id="MFI7586494.1"/>
    </source>
</evidence>
<evidence type="ECO:0000259" key="1">
    <source>
        <dbReference type="Pfam" id="PF12804"/>
    </source>
</evidence>
<dbReference type="RefSeq" id="WP_398276231.1">
    <property type="nucleotide sequence ID" value="NZ_JBITLV010000001.1"/>
</dbReference>
<organism evidence="2 3">
    <name type="scientific">Spongisporangium articulatum</name>
    <dbReference type="NCBI Taxonomy" id="3362603"/>
    <lineage>
        <taxon>Bacteria</taxon>
        <taxon>Bacillati</taxon>
        <taxon>Actinomycetota</taxon>
        <taxon>Actinomycetes</taxon>
        <taxon>Kineosporiales</taxon>
        <taxon>Kineosporiaceae</taxon>
        <taxon>Spongisporangium</taxon>
    </lineage>
</organism>
<dbReference type="Pfam" id="PF12804">
    <property type="entry name" value="NTP_transf_3"/>
    <property type="match status" value="1"/>
</dbReference>
<keyword evidence="2" id="KW-0808">Transferase</keyword>
<dbReference type="SUPFAM" id="SSF53448">
    <property type="entry name" value="Nucleotide-diphospho-sugar transferases"/>
    <property type="match status" value="1"/>
</dbReference>
<keyword evidence="3" id="KW-1185">Reference proteome</keyword>
<dbReference type="EMBL" id="JBITLV010000001">
    <property type="protein sequence ID" value="MFI7586494.1"/>
    <property type="molecule type" value="Genomic_DNA"/>
</dbReference>
<dbReference type="InterPro" id="IPR029044">
    <property type="entry name" value="Nucleotide-diphossugar_trans"/>
</dbReference>
<proteinExistence type="predicted"/>
<dbReference type="InterPro" id="IPR025877">
    <property type="entry name" value="MobA-like_NTP_Trfase"/>
</dbReference>
<protein>
    <submittedName>
        <fullName evidence="2">NTP transferase domain-containing protein</fullName>
    </submittedName>
</protein>
<dbReference type="PANTHER" id="PTHR43777">
    <property type="entry name" value="MOLYBDENUM COFACTOR CYTIDYLYLTRANSFERASE"/>
    <property type="match status" value="1"/>
</dbReference>
<name>A0ABW8AJG1_9ACTN</name>
<dbReference type="PANTHER" id="PTHR43777:SF1">
    <property type="entry name" value="MOLYBDENUM COFACTOR CYTIDYLYLTRANSFERASE"/>
    <property type="match status" value="1"/>
</dbReference>
<dbReference type="Proteomes" id="UP001612915">
    <property type="component" value="Unassembled WGS sequence"/>
</dbReference>
<dbReference type="GO" id="GO:0016740">
    <property type="term" value="F:transferase activity"/>
    <property type="evidence" value="ECO:0007669"/>
    <property type="project" value="UniProtKB-KW"/>
</dbReference>
<gene>
    <name evidence="2" type="ORF">ACIB24_05410</name>
</gene>
<feature type="domain" description="MobA-like NTP transferase" evidence="1">
    <location>
        <begin position="5"/>
        <end position="162"/>
    </location>
</feature>
<comment type="caution">
    <text evidence="2">The sequence shown here is derived from an EMBL/GenBank/DDBJ whole genome shotgun (WGS) entry which is preliminary data.</text>
</comment>
<dbReference type="Gene3D" id="3.90.550.10">
    <property type="entry name" value="Spore Coat Polysaccharide Biosynthesis Protein SpsA, Chain A"/>
    <property type="match status" value="1"/>
</dbReference>